<accession>A0A2N9LHU6</accession>
<dbReference type="Proteomes" id="UP000239735">
    <property type="component" value="Unassembled WGS sequence"/>
</dbReference>
<feature type="transmembrane region" description="Helical" evidence="1">
    <location>
        <begin position="21"/>
        <end position="49"/>
    </location>
</feature>
<feature type="transmembrane region" description="Helical" evidence="1">
    <location>
        <begin position="167"/>
        <end position="187"/>
    </location>
</feature>
<dbReference type="EMBL" id="OKRB01000094">
    <property type="protein sequence ID" value="SPE22828.1"/>
    <property type="molecule type" value="Genomic_DNA"/>
</dbReference>
<protein>
    <recommendedName>
        <fullName evidence="4">DUF998 domain-containing protein</fullName>
    </recommendedName>
</protein>
<evidence type="ECO:0000313" key="2">
    <source>
        <dbReference type="EMBL" id="SPE22828.1"/>
    </source>
</evidence>
<proteinExistence type="predicted"/>
<reference evidence="3" key="1">
    <citation type="submission" date="2018-02" db="EMBL/GenBank/DDBJ databases">
        <authorList>
            <person name="Hausmann B."/>
        </authorList>
    </citation>
    <scope>NUCLEOTIDE SEQUENCE [LARGE SCALE GENOMIC DNA]</scope>
    <source>
        <strain evidence="3">Peat soil MAG SbA5</strain>
    </source>
</reference>
<keyword evidence="1" id="KW-1133">Transmembrane helix</keyword>
<evidence type="ECO:0008006" key="4">
    <source>
        <dbReference type="Google" id="ProtNLM"/>
    </source>
</evidence>
<feature type="transmembrane region" description="Helical" evidence="1">
    <location>
        <begin position="93"/>
        <end position="111"/>
    </location>
</feature>
<name>A0A2N9LHU6_9BACT</name>
<feature type="transmembrane region" description="Helical" evidence="1">
    <location>
        <begin position="69"/>
        <end position="86"/>
    </location>
</feature>
<evidence type="ECO:0000313" key="3">
    <source>
        <dbReference type="Proteomes" id="UP000239735"/>
    </source>
</evidence>
<evidence type="ECO:0000256" key="1">
    <source>
        <dbReference type="SAM" id="Phobius"/>
    </source>
</evidence>
<feature type="transmembrane region" description="Helical" evidence="1">
    <location>
        <begin position="199"/>
        <end position="217"/>
    </location>
</feature>
<dbReference type="OrthoDB" id="9803163at2"/>
<keyword evidence="1" id="KW-0812">Transmembrane</keyword>
<sequence>MSTLTASKNPAVLSYYTMRRAVGLIALSLPFALALGSILFSLAGSAHALPHPILQRSISDYYYTSMRDYYIGSLCAIAAFLASTRGYDLTDEIMGFVAGALTLGVAVFPPVNPRSALYTPFQVEIGFIHTGFAALMFLVLAYFCIFLFRRSSPEKPFTRRKQHRNRIYGACGLTIIVCMVMLVSLTVKAVLQAHHPSRLLFWFESVALAAFGIAWLTKGEGILKDKPHNHHRPVPINRVY</sequence>
<dbReference type="AlphaFoldDB" id="A0A2N9LHU6"/>
<gene>
    <name evidence="2" type="ORF">SBA5_370003</name>
</gene>
<feature type="transmembrane region" description="Helical" evidence="1">
    <location>
        <begin position="126"/>
        <end position="147"/>
    </location>
</feature>
<organism evidence="2 3">
    <name type="scientific">Candidatus Sulfuritelmatomonas gaucii</name>
    <dbReference type="NCBI Taxonomy" id="2043161"/>
    <lineage>
        <taxon>Bacteria</taxon>
        <taxon>Pseudomonadati</taxon>
        <taxon>Acidobacteriota</taxon>
        <taxon>Terriglobia</taxon>
        <taxon>Terriglobales</taxon>
        <taxon>Acidobacteriaceae</taxon>
        <taxon>Candidatus Sulfuritelmatomonas</taxon>
    </lineage>
</organism>
<keyword evidence="1" id="KW-0472">Membrane</keyword>